<dbReference type="SUPFAM" id="SSF50156">
    <property type="entry name" value="PDZ domain-like"/>
    <property type="match status" value="2"/>
</dbReference>
<dbReference type="AlphaFoldDB" id="A0A4D6HMP9"/>
<accession>A0A4D6HMP9</accession>
<dbReference type="GO" id="GO:0005737">
    <property type="term" value="C:cytoplasm"/>
    <property type="evidence" value="ECO:0007669"/>
    <property type="project" value="TreeGrafter"/>
</dbReference>
<evidence type="ECO:0000259" key="6">
    <source>
        <dbReference type="PROSITE" id="PS50106"/>
    </source>
</evidence>
<reference evidence="7 8" key="1">
    <citation type="journal article" date="2019" name="Nat. Commun.">
        <title>A new type of DNA phosphorothioation-based antiviral system in archaea.</title>
        <authorList>
            <person name="Xiong L."/>
            <person name="Liu S."/>
            <person name="Chen S."/>
            <person name="Xiao Y."/>
            <person name="Zhu B."/>
            <person name="Gao Y."/>
            <person name="Zhang Y."/>
            <person name="Chen B."/>
            <person name="Luo J."/>
            <person name="Deng Z."/>
            <person name="Chen X."/>
            <person name="Wang L."/>
            <person name="Chen S."/>
        </authorList>
    </citation>
    <scope>NUCLEOTIDE SEQUENCE [LARGE SCALE GENOMIC DNA]</scope>
    <source>
        <strain evidence="7 8">JCM 10635</strain>
    </source>
</reference>
<feature type="domain" description="PDZ" evidence="6">
    <location>
        <begin position="217"/>
        <end position="273"/>
    </location>
</feature>
<evidence type="ECO:0000313" key="7">
    <source>
        <dbReference type="EMBL" id="QCC54302.1"/>
    </source>
</evidence>
<dbReference type="EMBL" id="CP031305">
    <property type="protein sequence ID" value="QCC54302.1"/>
    <property type="molecule type" value="Genomic_DNA"/>
</dbReference>
<feature type="transmembrane region" description="Helical" evidence="5">
    <location>
        <begin position="154"/>
        <end position="171"/>
    </location>
</feature>
<dbReference type="RefSeq" id="WP_006065288.1">
    <property type="nucleotide sequence ID" value="NZ_CP031305.1"/>
</dbReference>
<keyword evidence="2 5" id="KW-0812">Transmembrane</keyword>
<dbReference type="InterPro" id="IPR001478">
    <property type="entry name" value="PDZ"/>
</dbReference>
<dbReference type="GeneID" id="39851045"/>
<keyword evidence="4 5" id="KW-0472">Membrane</keyword>
<dbReference type="InterPro" id="IPR008915">
    <property type="entry name" value="Peptidase_M50"/>
</dbReference>
<dbReference type="PANTHER" id="PTHR13325">
    <property type="entry name" value="PROTEASE M50 MEMBRANE-BOUND TRANSCRIPTION FACTOR SITE 2 PROTEASE"/>
    <property type="match status" value="1"/>
</dbReference>
<evidence type="ECO:0000256" key="3">
    <source>
        <dbReference type="ARBA" id="ARBA00022989"/>
    </source>
</evidence>
<dbReference type="GO" id="GO:0031293">
    <property type="term" value="P:membrane protein intracellular domain proteolysis"/>
    <property type="evidence" value="ECO:0007669"/>
    <property type="project" value="TreeGrafter"/>
</dbReference>
<dbReference type="SMART" id="SM00228">
    <property type="entry name" value="PDZ"/>
    <property type="match status" value="2"/>
</dbReference>
<dbReference type="GO" id="GO:0016020">
    <property type="term" value="C:membrane"/>
    <property type="evidence" value="ECO:0007669"/>
    <property type="project" value="InterPro"/>
</dbReference>
<feature type="transmembrane region" description="Helical" evidence="5">
    <location>
        <begin position="115"/>
        <end position="134"/>
    </location>
</feature>
<protein>
    <submittedName>
        <fullName evidence="7">PDZ domain-containing protein</fullName>
    </submittedName>
</protein>
<comment type="subcellular location">
    <subcellularLocation>
        <location evidence="1">Endomembrane system</location>
        <topology evidence="1">Multi-pass membrane protein</topology>
    </subcellularLocation>
</comment>
<dbReference type="Proteomes" id="UP000296822">
    <property type="component" value="Chromosome"/>
</dbReference>
<evidence type="ECO:0000313" key="8">
    <source>
        <dbReference type="Proteomes" id="UP000296822"/>
    </source>
</evidence>
<dbReference type="GO" id="GO:0004222">
    <property type="term" value="F:metalloendopeptidase activity"/>
    <property type="evidence" value="ECO:0007669"/>
    <property type="project" value="InterPro"/>
</dbReference>
<dbReference type="Pfam" id="PF17820">
    <property type="entry name" value="PDZ_6"/>
    <property type="match status" value="1"/>
</dbReference>
<dbReference type="Gene3D" id="2.30.42.10">
    <property type="match status" value="2"/>
</dbReference>
<dbReference type="Pfam" id="PF02163">
    <property type="entry name" value="Peptidase_M50"/>
    <property type="match status" value="1"/>
</dbReference>
<feature type="transmembrane region" description="Helical" evidence="5">
    <location>
        <begin position="474"/>
        <end position="498"/>
    </location>
</feature>
<evidence type="ECO:0000256" key="4">
    <source>
        <dbReference type="ARBA" id="ARBA00023136"/>
    </source>
</evidence>
<feature type="transmembrane region" description="Helical" evidence="5">
    <location>
        <begin position="70"/>
        <end position="94"/>
    </location>
</feature>
<dbReference type="PROSITE" id="PS50106">
    <property type="entry name" value="PDZ"/>
    <property type="match status" value="1"/>
</dbReference>
<name>A0A4D6HMP9_9EURY</name>
<evidence type="ECO:0000256" key="5">
    <source>
        <dbReference type="SAM" id="Phobius"/>
    </source>
</evidence>
<dbReference type="InterPro" id="IPR041489">
    <property type="entry name" value="PDZ_6"/>
</dbReference>
<dbReference type="GO" id="GO:0012505">
    <property type="term" value="C:endomembrane system"/>
    <property type="evidence" value="ECO:0007669"/>
    <property type="project" value="UniProtKB-SubCell"/>
</dbReference>
<evidence type="ECO:0000256" key="2">
    <source>
        <dbReference type="ARBA" id="ARBA00022692"/>
    </source>
</evidence>
<dbReference type="CDD" id="cd06159">
    <property type="entry name" value="S2P-M50_PDZ_Arch"/>
    <property type="match status" value="1"/>
</dbReference>
<sequence>MLTTALWIALGLVIYTAIAMGLRARGSLPPWISVFGPLVTFETRNGLERLDSLARGRSRRLWQAVTTGGVAVSVLLLVWTFVLVLFAAYAALTTESASDVNQPRNALAIPGVNDFLPLAAAPEIVVGLFVGLFVHEFGHGLLGRIEDVGVESAGVIFLAIVPFGAFVGLNESDERAASTVSRARIYAAGITNNLVVALLAVVFLLALVSTSIAAVSGLAVSGVYPATPADEAGLERGDVITAVDGDPIADGDELRAALDATTQRVTLAVDGDRDGTETISLERSVVVTSTLEGDPDRLDETPTLEPGDTITAVNDTPVDTEREFADALENETVATLETDEGTTTIVAGVAVAEIDPDGPLAAAGVTDADALTITHLDGERVVDAEALLEVLADAPPGETVTVEFAVDGERETTDVTLGDHDGEAILGITPVAGTSGVTVTDLGVDPHPSEQHLAILQGQPAADGLGSSSLERALAVFTLPFAGLIGGISTANFGGFVGSVANFYTVTGPLSIFGGGVFLAANVLFWTWWLNLLLGVFNCIPCYPLDGAKLLSTTVEGIGSRLSLDDPDGVATVAMVAASVLTAGAIMLVLVSPVLG</sequence>
<evidence type="ECO:0000256" key="1">
    <source>
        <dbReference type="ARBA" id="ARBA00004127"/>
    </source>
</evidence>
<feature type="transmembrane region" description="Helical" evidence="5">
    <location>
        <begin position="570"/>
        <end position="591"/>
    </location>
</feature>
<dbReference type="InterPro" id="IPR001193">
    <property type="entry name" value="MBTPS2"/>
</dbReference>
<keyword evidence="3 5" id="KW-1133">Transmembrane helix</keyword>
<dbReference type="KEGG" id="nbg:DV706_07260"/>
<proteinExistence type="predicted"/>
<gene>
    <name evidence="7" type="ORF">DV706_07260</name>
</gene>
<organism evidence="7 8">
    <name type="scientific">Natronorubrum bangense</name>
    <dbReference type="NCBI Taxonomy" id="61858"/>
    <lineage>
        <taxon>Archaea</taxon>
        <taxon>Methanobacteriati</taxon>
        <taxon>Methanobacteriota</taxon>
        <taxon>Stenosarchaea group</taxon>
        <taxon>Halobacteria</taxon>
        <taxon>Halobacteriales</taxon>
        <taxon>Natrialbaceae</taxon>
        <taxon>Natronorubrum</taxon>
    </lineage>
</organism>
<dbReference type="InterPro" id="IPR036034">
    <property type="entry name" value="PDZ_sf"/>
</dbReference>
<dbReference type="PANTHER" id="PTHR13325:SF3">
    <property type="entry name" value="MEMBRANE-BOUND TRANSCRIPTION FACTOR SITE-2 PROTEASE"/>
    <property type="match status" value="1"/>
</dbReference>
<feature type="transmembrane region" description="Helical" evidence="5">
    <location>
        <begin position="183"/>
        <end position="208"/>
    </location>
</feature>
<feature type="transmembrane region" description="Helical" evidence="5">
    <location>
        <begin position="510"/>
        <end position="529"/>
    </location>
</feature>